<evidence type="ECO:0000313" key="3">
    <source>
        <dbReference type="Proteomes" id="UP000596742"/>
    </source>
</evidence>
<evidence type="ECO:0000313" key="2">
    <source>
        <dbReference type="EMBL" id="VDI76584.1"/>
    </source>
</evidence>
<dbReference type="Proteomes" id="UP000596742">
    <property type="component" value="Unassembled WGS sequence"/>
</dbReference>
<sequence length="117" mass="12775">VSSPSSAKKRKNNYGKSARNKPNKLRKSSAFKNGNKQIHQVLAILPGMWTTSLDLSRRVFHIPDFPKLTGGDSFASLEQQSFPVQAAPLFGLSTDPCFYQSCAAIAHATSLSIQIHS</sequence>
<dbReference type="AlphaFoldDB" id="A0A8B6HB53"/>
<name>A0A8B6HB53_MYTGA</name>
<protein>
    <submittedName>
        <fullName evidence="2">Uncharacterized protein</fullName>
    </submittedName>
</protein>
<organism evidence="2 3">
    <name type="scientific">Mytilus galloprovincialis</name>
    <name type="common">Mediterranean mussel</name>
    <dbReference type="NCBI Taxonomy" id="29158"/>
    <lineage>
        <taxon>Eukaryota</taxon>
        <taxon>Metazoa</taxon>
        <taxon>Spiralia</taxon>
        <taxon>Lophotrochozoa</taxon>
        <taxon>Mollusca</taxon>
        <taxon>Bivalvia</taxon>
        <taxon>Autobranchia</taxon>
        <taxon>Pteriomorphia</taxon>
        <taxon>Mytilida</taxon>
        <taxon>Mytiloidea</taxon>
        <taxon>Mytilidae</taxon>
        <taxon>Mytilinae</taxon>
        <taxon>Mytilus</taxon>
    </lineage>
</organism>
<keyword evidence="3" id="KW-1185">Reference proteome</keyword>
<proteinExistence type="predicted"/>
<comment type="caution">
    <text evidence="2">The sequence shown here is derived from an EMBL/GenBank/DDBJ whole genome shotgun (WGS) entry which is preliminary data.</text>
</comment>
<accession>A0A8B6HB53</accession>
<feature type="compositionally biased region" description="Basic residues" evidence="1">
    <location>
        <begin position="7"/>
        <end position="29"/>
    </location>
</feature>
<evidence type="ECO:0000256" key="1">
    <source>
        <dbReference type="SAM" id="MobiDB-lite"/>
    </source>
</evidence>
<reference evidence="2" key="1">
    <citation type="submission" date="2018-11" db="EMBL/GenBank/DDBJ databases">
        <authorList>
            <person name="Alioto T."/>
            <person name="Alioto T."/>
        </authorList>
    </citation>
    <scope>NUCLEOTIDE SEQUENCE</scope>
</reference>
<feature type="non-terminal residue" evidence="2">
    <location>
        <position position="1"/>
    </location>
</feature>
<gene>
    <name evidence="2" type="ORF">MGAL_10B006344</name>
</gene>
<dbReference type="EMBL" id="UYJE01009774">
    <property type="protein sequence ID" value="VDI76584.1"/>
    <property type="molecule type" value="Genomic_DNA"/>
</dbReference>
<feature type="region of interest" description="Disordered" evidence="1">
    <location>
        <begin position="1"/>
        <end position="30"/>
    </location>
</feature>